<keyword evidence="4" id="KW-1015">Disulfide bond</keyword>
<keyword evidence="3" id="KW-0812">Transmembrane</keyword>
<dbReference type="OrthoDB" id="25753at2"/>
<dbReference type="RefSeq" id="WP_053415971.1">
    <property type="nucleotide sequence ID" value="NZ_JBCMNK010000007.1"/>
</dbReference>
<protein>
    <submittedName>
        <fullName evidence="7">Thiol-disulfide oxidoreductase</fullName>
    </submittedName>
</protein>
<dbReference type="Pfam" id="PF00578">
    <property type="entry name" value="AhpC-TSA"/>
    <property type="match status" value="1"/>
</dbReference>
<evidence type="ECO:0000259" key="6">
    <source>
        <dbReference type="PROSITE" id="PS51352"/>
    </source>
</evidence>
<dbReference type="STRING" id="263475.AMD00_05035"/>
<dbReference type="Gene3D" id="3.40.30.10">
    <property type="entry name" value="Glutaredoxin"/>
    <property type="match status" value="1"/>
</dbReference>
<dbReference type="PANTHER" id="PTHR42852">
    <property type="entry name" value="THIOL:DISULFIDE INTERCHANGE PROTEIN DSBE"/>
    <property type="match status" value="1"/>
</dbReference>
<dbReference type="Proteomes" id="UP000036867">
    <property type="component" value="Unassembled WGS sequence"/>
</dbReference>
<evidence type="ECO:0000256" key="4">
    <source>
        <dbReference type="ARBA" id="ARBA00023157"/>
    </source>
</evidence>
<proteinExistence type="predicted"/>
<sequence>MKKRMIVRTLFLVIIFSAITYTVYSNFIKETYELVKIGDIAPDFILEDLNGEKHKLSDYKGKGVVLNFWATYCDPCKEEMPDLEENYIKYKSKGVEILAINNAQTTFEVKKFTKNISFPILIDHSIVVFKSYNIDAIPTSIFIDFEGTVKKISVGGLTNKAIQENVELIIPNR</sequence>
<dbReference type="InterPro" id="IPR036249">
    <property type="entry name" value="Thioredoxin-like_sf"/>
</dbReference>
<evidence type="ECO:0000256" key="5">
    <source>
        <dbReference type="ARBA" id="ARBA00023284"/>
    </source>
</evidence>
<dbReference type="PANTHER" id="PTHR42852:SF6">
    <property type="entry name" value="THIOL:DISULFIDE INTERCHANGE PROTEIN DSBE"/>
    <property type="match status" value="1"/>
</dbReference>
<organism evidence="7 8">
    <name type="scientific">Viridibacillus arvi</name>
    <dbReference type="NCBI Taxonomy" id="263475"/>
    <lineage>
        <taxon>Bacteria</taxon>
        <taxon>Bacillati</taxon>
        <taxon>Bacillota</taxon>
        <taxon>Bacilli</taxon>
        <taxon>Bacillales</taxon>
        <taxon>Caryophanaceae</taxon>
        <taxon>Viridibacillus</taxon>
    </lineage>
</organism>
<reference evidence="8" key="1">
    <citation type="submission" date="2015-08" db="EMBL/GenBank/DDBJ databases">
        <title>Fjat-10028 dsm 16317.</title>
        <authorList>
            <person name="Liu B."/>
            <person name="Wang J."/>
            <person name="Zhu Y."/>
            <person name="Liu G."/>
            <person name="Chen Q."/>
            <person name="Chen Z."/>
            <person name="Lan J."/>
            <person name="Che J."/>
            <person name="Ge C."/>
            <person name="Shi H."/>
            <person name="Pan Z."/>
            <person name="Liu X."/>
        </authorList>
    </citation>
    <scope>NUCLEOTIDE SEQUENCE [LARGE SCALE GENOMIC DNA]</scope>
    <source>
        <strain evidence="8">DSM 16317</strain>
    </source>
</reference>
<keyword evidence="3" id="KW-0735">Signal-anchor</keyword>
<dbReference type="InterPro" id="IPR013766">
    <property type="entry name" value="Thioredoxin_domain"/>
</dbReference>
<dbReference type="GO" id="GO:0016491">
    <property type="term" value="F:oxidoreductase activity"/>
    <property type="evidence" value="ECO:0007669"/>
    <property type="project" value="InterPro"/>
</dbReference>
<dbReference type="GO" id="GO:0017004">
    <property type="term" value="P:cytochrome complex assembly"/>
    <property type="evidence" value="ECO:0007669"/>
    <property type="project" value="UniProtKB-KW"/>
</dbReference>
<dbReference type="InterPro" id="IPR050553">
    <property type="entry name" value="Thioredoxin_ResA/DsbE_sf"/>
</dbReference>
<dbReference type="EMBL" id="LILB01000001">
    <property type="protein sequence ID" value="KOO51807.1"/>
    <property type="molecule type" value="Genomic_DNA"/>
</dbReference>
<dbReference type="PATRIC" id="fig|263475.3.peg.1417"/>
<evidence type="ECO:0000313" key="7">
    <source>
        <dbReference type="EMBL" id="KOO51807.1"/>
    </source>
</evidence>
<evidence type="ECO:0000256" key="2">
    <source>
        <dbReference type="ARBA" id="ARBA00022748"/>
    </source>
</evidence>
<name>A0A0M0LLL7_9BACL</name>
<gene>
    <name evidence="7" type="ORF">AMD00_05035</name>
</gene>
<keyword evidence="5" id="KW-0676">Redox-active center</keyword>
<dbReference type="InterPro" id="IPR000866">
    <property type="entry name" value="AhpC/TSA"/>
</dbReference>
<dbReference type="CDD" id="cd02966">
    <property type="entry name" value="TlpA_like_family"/>
    <property type="match status" value="1"/>
</dbReference>
<comment type="caution">
    <text evidence="7">The sequence shown here is derived from an EMBL/GenBank/DDBJ whole genome shotgun (WGS) entry which is preliminary data.</text>
</comment>
<comment type="subcellular location">
    <subcellularLocation>
        <location evidence="1">Cell envelope</location>
    </subcellularLocation>
</comment>
<accession>A0A0M0LLL7</accession>
<evidence type="ECO:0000256" key="3">
    <source>
        <dbReference type="ARBA" id="ARBA00022968"/>
    </source>
</evidence>
<dbReference type="GO" id="GO:0016209">
    <property type="term" value="F:antioxidant activity"/>
    <property type="evidence" value="ECO:0007669"/>
    <property type="project" value="InterPro"/>
</dbReference>
<dbReference type="AlphaFoldDB" id="A0A0M0LLL7"/>
<evidence type="ECO:0000313" key="8">
    <source>
        <dbReference type="Proteomes" id="UP000036867"/>
    </source>
</evidence>
<evidence type="ECO:0000256" key="1">
    <source>
        <dbReference type="ARBA" id="ARBA00004196"/>
    </source>
</evidence>
<dbReference type="SUPFAM" id="SSF52833">
    <property type="entry name" value="Thioredoxin-like"/>
    <property type="match status" value="1"/>
</dbReference>
<feature type="domain" description="Thioredoxin" evidence="6">
    <location>
        <begin position="35"/>
        <end position="171"/>
    </location>
</feature>
<dbReference type="GeneID" id="301135468"/>
<keyword evidence="8" id="KW-1185">Reference proteome</keyword>
<keyword evidence="2" id="KW-0201">Cytochrome c-type biogenesis</keyword>
<dbReference type="PROSITE" id="PS51352">
    <property type="entry name" value="THIOREDOXIN_2"/>
    <property type="match status" value="1"/>
</dbReference>
<dbReference type="GO" id="GO:0030313">
    <property type="term" value="C:cell envelope"/>
    <property type="evidence" value="ECO:0007669"/>
    <property type="project" value="UniProtKB-SubCell"/>
</dbReference>
<dbReference type="NCBIfam" id="NF002854">
    <property type="entry name" value="PRK03147.1"/>
    <property type="match status" value="1"/>
</dbReference>